<dbReference type="GO" id="GO:1900376">
    <property type="term" value="P:regulation of secondary metabolite biosynthetic process"/>
    <property type="evidence" value="ECO:0007669"/>
    <property type="project" value="TreeGrafter"/>
</dbReference>
<dbReference type="Proteomes" id="UP000229213">
    <property type="component" value="Unassembled WGS sequence"/>
</dbReference>
<keyword evidence="3 8" id="KW-0479">Metal-binding</keyword>
<evidence type="ECO:0000256" key="9">
    <source>
        <dbReference type="PIRSR" id="PIRSR602481-2"/>
    </source>
</evidence>
<dbReference type="GO" id="GO:0008270">
    <property type="term" value="F:zinc ion binding"/>
    <property type="evidence" value="ECO:0007669"/>
    <property type="project" value="TreeGrafter"/>
</dbReference>
<evidence type="ECO:0000256" key="1">
    <source>
        <dbReference type="ARBA" id="ARBA00007957"/>
    </source>
</evidence>
<comment type="similarity">
    <text evidence="1">Belongs to the Fur family.</text>
</comment>
<dbReference type="InterPro" id="IPR043135">
    <property type="entry name" value="Fur_C"/>
</dbReference>
<feature type="binding site" evidence="9">
    <location>
        <position position="102"/>
    </location>
    <ligand>
        <name>Fe cation</name>
        <dbReference type="ChEBI" id="CHEBI:24875"/>
    </ligand>
</feature>
<keyword evidence="9" id="KW-0408">Iron</keyword>
<feature type="binding site" evidence="8">
    <location>
        <position position="151"/>
    </location>
    <ligand>
        <name>Zn(2+)</name>
        <dbReference type="ChEBI" id="CHEBI:29105"/>
    </ligand>
</feature>
<dbReference type="EMBL" id="PFWI01000023">
    <property type="protein sequence ID" value="PJA62516.1"/>
    <property type="molecule type" value="Genomic_DNA"/>
</dbReference>
<dbReference type="PANTHER" id="PTHR33202:SF7">
    <property type="entry name" value="FERRIC UPTAKE REGULATION PROTEIN"/>
    <property type="match status" value="1"/>
</dbReference>
<evidence type="ECO:0000313" key="10">
    <source>
        <dbReference type="EMBL" id="PJA62516.1"/>
    </source>
</evidence>
<proteinExistence type="inferred from homology"/>
<dbReference type="InterPro" id="IPR036390">
    <property type="entry name" value="WH_DNA-bd_sf"/>
</dbReference>
<evidence type="ECO:0000256" key="6">
    <source>
        <dbReference type="ARBA" id="ARBA00023125"/>
    </source>
</evidence>
<dbReference type="GO" id="GO:0003700">
    <property type="term" value="F:DNA-binding transcription factor activity"/>
    <property type="evidence" value="ECO:0007669"/>
    <property type="project" value="InterPro"/>
</dbReference>
<keyword evidence="6" id="KW-0238">DNA-binding</keyword>
<keyword evidence="4 8" id="KW-0862">Zinc</keyword>
<feature type="binding site" evidence="9">
    <location>
        <position position="140"/>
    </location>
    <ligand>
        <name>Fe cation</name>
        <dbReference type="ChEBI" id="CHEBI:24875"/>
    </ligand>
</feature>
<evidence type="ECO:0000256" key="4">
    <source>
        <dbReference type="ARBA" id="ARBA00022833"/>
    </source>
</evidence>
<feature type="non-terminal residue" evidence="10">
    <location>
        <position position="1"/>
    </location>
</feature>
<evidence type="ECO:0000256" key="5">
    <source>
        <dbReference type="ARBA" id="ARBA00023015"/>
    </source>
</evidence>
<dbReference type="Gene3D" id="1.10.10.10">
    <property type="entry name" value="Winged helix-like DNA-binding domain superfamily/Winged helix DNA-binding domain"/>
    <property type="match status" value="1"/>
</dbReference>
<comment type="cofactor">
    <cofactor evidence="9">
        <name>Mn(2+)</name>
        <dbReference type="ChEBI" id="CHEBI:29035"/>
    </cofactor>
    <cofactor evidence="9">
        <name>Fe(2+)</name>
        <dbReference type="ChEBI" id="CHEBI:29033"/>
    </cofactor>
    <text evidence="9">Binds 1 Mn(2+) or Fe(2+) ion per subunit.</text>
</comment>
<keyword evidence="5" id="KW-0805">Transcription regulation</keyword>
<reference evidence="11" key="1">
    <citation type="submission" date="2017-09" db="EMBL/GenBank/DDBJ databases">
        <title>Depth-based differentiation of microbial function through sediment-hosted aquifers and enrichment of novel symbionts in the deep terrestrial subsurface.</title>
        <authorList>
            <person name="Probst A.J."/>
            <person name="Ladd B."/>
            <person name="Jarett J.K."/>
            <person name="Geller-Mcgrath D.E."/>
            <person name="Sieber C.M.K."/>
            <person name="Emerson J.B."/>
            <person name="Anantharaman K."/>
            <person name="Thomas B.C."/>
            <person name="Malmstrom R."/>
            <person name="Stieglmeier M."/>
            <person name="Klingl A."/>
            <person name="Woyke T."/>
            <person name="Ryan C.M."/>
            <person name="Banfield J.F."/>
        </authorList>
    </citation>
    <scope>NUCLEOTIDE SEQUENCE [LARGE SCALE GENOMIC DNA]</scope>
</reference>
<dbReference type="InterPro" id="IPR002481">
    <property type="entry name" value="FUR"/>
</dbReference>
<evidence type="ECO:0000256" key="2">
    <source>
        <dbReference type="ARBA" id="ARBA00022491"/>
    </source>
</evidence>
<name>A0A2M7YHS4_9BACT</name>
<dbReference type="Pfam" id="PF01475">
    <property type="entry name" value="FUR"/>
    <property type="match status" value="1"/>
</dbReference>
<organism evidence="10 11">
    <name type="scientific">bacterium (Candidatus Ratteibacteria) CG_4_9_14_3_um_filter_41_21</name>
    <dbReference type="NCBI Taxonomy" id="2014289"/>
    <lineage>
        <taxon>Bacteria</taxon>
        <taxon>Candidatus Ratteibacteria</taxon>
    </lineage>
</organism>
<evidence type="ECO:0000256" key="3">
    <source>
        <dbReference type="ARBA" id="ARBA00022723"/>
    </source>
</evidence>
<dbReference type="Gene3D" id="3.30.1490.190">
    <property type="match status" value="1"/>
</dbReference>
<sequence length="152" mass="18258">IIEKSFHLIIIMERKVEKFEERIHSSGYKLTPQRRAVLDVLLKNRNHPLTPEGVYQEVKRFHPEVGLTTVYRSLELLKEIKIANHIHFHEGTDRYELDHQRHHHYLVCLNCGRIEKKGVCLFKKMQEELKKMTNFRITEHCLTFFGYCKKCQ</sequence>
<dbReference type="GO" id="GO:0000976">
    <property type="term" value="F:transcription cis-regulatory region binding"/>
    <property type="evidence" value="ECO:0007669"/>
    <property type="project" value="TreeGrafter"/>
</dbReference>
<dbReference type="InterPro" id="IPR036388">
    <property type="entry name" value="WH-like_DNA-bd_sf"/>
</dbReference>
<feature type="binding site" evidence="8">
    <location>
        <position position="148"/>
    </location>
    <ligand>
        <name>Zn(2+)</name>
        <dbReference type="ChEBI" id="CHEBI:29105"/>
    </ligand>
</feature>
<dbReference type="PANTHER" id="PTHR33202">
    <property type="entry name" value="ZINC UPTAKE REGULATION PROTEIN"/>
    <property type="match status" value="1"/>
</dbReference>
<keyword evidence="7" id="KW-0804">Transcription</keyword>
<keyword evidence="2" id="KW-0678">Repressor</keyword>
<feature type="binding site" evidence="8">
    <location>
        <position position="108"/>
    </location>
    <ligand>
        <name>Zn(2+)</name>
        <dbReference type="ChEBI" id="CHEBI:29105"/>
    </ligand>
</feature>
<dbReference type="SUPFAM" id="SSF46785">
    <property type="entry name" value="Winged helix' DNA-binding domain"/>
    <property type="match status" value="1"/>
</dbReference>
<accession>A0A2M7YHS4</accession>
<comment type="caution">
    <text evidence="10">The sequence shown here is derived from an EMBL/GenBank/DDBJ whole genome shotgun (WGS) entry which is preliminary data.</text>
</comment>
<dbReference type="AlphaFoldDB" id="A0A2M7YHS4"/>
<feature type="binding site" evidence="8">
    <location>
        <position position="111"/>
    </location>
    <ligand>
        <name>Zn(2+)</name>
        <dbReference type="ChEBI" id="CHEBI:29105"/>
    </ligand>
</feature>
<evidence type="ECO:0000256" key="7">
    <source>
        <dbReference type="ARBA" id="ARBA00023163"/>
    </source>
</evidence>
<dbReference type="GO" id="GO:0045892">
    <property type="term" value="P:negative regulation of DNA-templated transcription"/>
    <property type="evidence" value="ECO:0007669"/>
    <property type="project" value="TreeGrafter"/>
</dbReference>
<evidence type="ECO:0000256" key="8">
    <source>
        <dbReference type="PIRSR" id="PIRSR602481-1"/>
    </source>
</evidence>
<dbReference type="FunFam" id="1.10.10.10:FF:000051">
    <property type="entry name" value="Fur family transcriptional regulator"/>
    <property type="match status" value="1"/>
</dbReference>
<gene>
    <name evidence="10" type="ORF">CO162_00690</name>
</gene>
<protein>
    <submittedName>
        <fullName evidence="10">Transcriptional repressor</fullName>
    </submittedName>
</protein>
<evidence type="ECO:0000313" key="11">
    <source>
        <dbReference type="Proteomes" id="UP000229213"/>
    </source>
</evidence>
<dbReference type="CDD" id="cd07153">
    <property type="entry name" value="Fur_like"/>
    <property type="match status" value="1"/>
</dbReference>
<comment type="cofactor">
    <cofactor evidence="8">
        <name>Zn(2+)</name>
        <dbReference type="ChEBI" id="CHEBI:29105"/>
    </cofactor>
    <text evidence="8">Binds 1 zinc ion per subunit.</text>
</comment>